<feature type="domain" description="HTH araC/xylS-type" evidence="4">
    <location>
        <begin position="175"/>
        <end position="273"/>
    </location>
</feature>
<keyword evidence="2" id="KW-0238">DNA-binding</keyword>
<dbReference type="RefSeq" id="WP_310768962.1">
    <property type="nucleotide sequence ID" value="NZ_CP134050.1"/>
</dbReference>
<evidence type="ECO:0000256" key="1">
    <source>
        <dbReference type="ARBA" id="ARBA00023015"/>
    </source>
</evidence>
<dbReference type="Pfam" id="PF12833">
    <property type="entry name" value="HTH_18"/>
    <property type="match status" value="1"/>
</dbReference>
<dbReference type="InterPro" id="IPR046532">
    <property type="entry name" value="DUF6597"/>
</dbReference>
<dbReference type="PANTHER" id="PTHR46796">
    <property type="entry name" value="HTH-TYPE TRANSCRIPTIONAL ACTIVATOR RHAS-RELATED"/>
    <property type="match status" value="1"/>
</dbReference>
<organism evidence="5 6">
    <name type="scientific">Brevibacillus brevis</name>
    <name type="common">Bacillus brevis</name>
    <dbReference type="NCBI Taxonomy" id="1393"/>
    <lineage>
        <taxon>Bacteria</taxon>
        <taxon>Bacillati</taxon>
        <taxon>Bacillota</taxon>
        <taxon>Bacilli</taxon>
        <taxon>Bacillales</taxon>
        <taxon>Paenibacillaceae</taxon>
        <taxon>Brevibacillus</taxon>
    </lineage>
</organism>
<name>A0ABY9T5F1_BREBE</name>
<dbReference type="Gene3D" id="1.10.10.60">
    <property type="entry name" value="Homeodomain-like"/>
    <property type="match status" value="1"/>
</dbReference>
<keyword evidence="3" id="KW-0804">Transcription</keyword>
<dbReference type="SMART" id="SM00342">
    <property type="entry name" value="HTH_ARAC"/>
    <property type="match status" value="1"/>
</dbReference>
<dbReference type="InterPro" id="IPR018060">
    <property type="entry name" value="HTH_AraC"/>
</dbReference>
<gene>
    <name evidence="5" type="ORF">RGB73_02790</name>
</gene>
<accession>A0ABY9T5F1</accession>
<evidence type="ECO:0000259" key="4">
    <source>
        <dbReference type="PROSITE" id="PS01124"/>
    </source>
</evidence>
<dbReference type="Pfam" id="PF20240">
    <property type="entry name" value="DUF6597"/>
    <property type="match status" value="1"/>
</dbReference>
<sequence>MNPSVEKSVNAMLDGVPKGVLHPASGEQKFSLQRYAPSSEAGSFVQHYWIVRWDLRGQEPYRQTVIAHPNVNLVFEKNGTRIYGVGRSTTVRLVQDHGWVIGIKFKPGGFYPLFGAPVSRLTGRSIPLEDVFGVDSAPLEEKILQAPDDQEMVSRVETFLTPHLPSPDPNAALAHELVTAIRDDRNVIKVEDAVSLSGMNKRTLQRLFDRYVGISPKSVIQRYRLQEAAVRIDRGDVTDWLELSSELGYYDHSHFIRDFRSVVGMSPEEYRQKK</sequence>
<keyword evidence="1" id="KW-0805">Transcription regulation</keyword>
<dbReference type="InterPro" id="IPR050204">
    <property type="entry name" value="AraC_XylS_family_regulators"/>
</dbReference>
<dbReference type="SUPFAM" id="SSF46689">
    <property type="entry name" value="Homeodomain-like"/>
    <property type="match status" value="1"/>
</dbReference>
<evidence type="ECO:0000256" key="2">
    <source>
        <dbReference type="ARBA" id="ARBA00023125"/>
    </source>
</evidence>
<dbReference type="Proteomes" id="UP001256827">
    <property type="component" value="Chromosome"/>
</dbReference>
<protein>
    <submittedName>
        <fullName evidence="5">Helix-turn-helix transcriptional regulator</fullName>
    </submittedName>
</protein>
<evidence type="ECO:0000313" key="5">
    <source>
        <dbReference type="EMBL" id="WNC15320.1"/>
    </source>
</evidence>
<reference evidence="5 6" key="1">
    <citation type="submission" date="2023-09" db="EMBL/GenBank/DDBJ databases">
        <title>Complete Genome and Methylome dissection of Bacillus brevis NEB573 original source of BbsI restriction endonuclease.</title>
        <authorList>
            <person name="Fomenkov A."/>
            <person name="Roberts R.D."/>
        </authorList>
    </citation>
    <scope>NUCLEOTIDE SEQUENCE [LARGE SCALE GENOMIC DNA]</scope>
    <source>
        <strain evidence="5 6">NEB573</strain>
    </source>
</reference>
<dbReference type="PROSITE" id="PS01124">
    <property type="entry name" value="HTH_ARAC_FAMILY_2"/>
    <property type="match status" value="1"/>
</dbReference>
<keyword evidence="6" id="KW-1185">Reference proteome</keyword>
<dbReference type="EMBL" id="CP134050">
    <property type="protein sequence ID" value="WNC15320.1"/>
    <property type="molecule type" value="Genomic_DNA"/>
</dbReference>
<proteinExistence type="predicted"/>
<evidence type="ECO:0000256" key="3">
    <source>
        <dbReference type="ARBA" id="ARBA00023163"/>
    </source>
</evidence>
<dbReference type="InterPro" id="IPR009057">
    <property type="entry name" value="Homeodomain-like_sf"/>
</dbReference>
<evidence type="ECO:0000313" key="6">
    <source>
        <dbReference type="Proteomes" id="UP001256827"/>
    </source>
</evidence>